<reference evidence="2 3" key="1">
    <citation type="submission" date="2021-03" db="EMBL/GenBank/DDBJ databases">
        <title>Sequencing the genomes of 1000 actinobacteria strains.</title>
        <authorList>
            <person name="Klenk H.-P."/>
        </authorList>
    </citation>
    <scope>NUCLEOTIDE SEQUENCE [LARGE SCALE GENOMIC DNA]</scope>
    <source>
        <strain evidence="2 3">DSM 46670</strain>
    </source>
</reference>
<dbReference type="Proteomes" id="UP001519332">
    <property type="component" value="Unassembled WGS sequence"/>
</dbReference>
<comment type="caution">
    <text evidence="2">The sequence shown here is derived from an EMBL/GenBank/DDBJ whole genome shotgun (WGS) entry which is preliminary data.</text>
</comment>
<evidence type="ECO:0000313" key="2">
    <source>
        <dbReference type="EMBL" id="MBP2323948.1"/>
    </source>
</evidence>
<keyword evidence="1" id="KW-0472">Membrane</keyword>
<dbReference type="RefSeq" id="WP_281065465.1">
    <property type="nucleotide sequence ID" value="NZ_JAGINW010000001.1"/>
</dbReference>
<dbReference type="EMBL" id="JAGINW010000001">
    <property type="protein sequence ID" value="MBP2323948.1"/>
    <property type="molecule type" value="Genomic_DNA"/>
</dbReference>
<protein>
    <submittedName>
        <fullName evidence="2">Uncharacterized protein</fullName>
    </submittedName>
</protein>
<evidence type="ECO:0000313" key="3">
    <source>
        <dbReference type="Proteomes" id="UP001519332"/>
    </source>
</evidence>
<evidence type="ECO:0000256" key="1">
    <source>
        <dbReference type="SAM" id="Phobius"/>
    </source>
</evidence>
<name>A0ABS4TJ59_9PSEU</name>
<keyword evidence="3" id="KW-1185">Reference proteome</keyword>
<keyword evidence="1" id="KW-0812">Transmembrane</keyword>
<gene>
    <name evidence="2" type="ORF">JOF56_004333</name>
</gene>
<keyword evidence="1" id="KW-1133">Transmembrane helix</keyword>
<organism evidence="2 3">
    <name type="scientific">Kibdelosporangium banguiense</name>
    <dbReference type="NCBI Taxonomy" id="1365924"/>
    <lineage>
        <taxon>Bacteria</taxon>
        <taxon>Bacillati</taxon>
        <taxon>Actinomycetota</taxon>
        <taxon>Actinomycetes</taxon>
        <taxon>Pseudonocardiales</taxon>
        <taxon>Pseudonocardiaceae</taxon>
        <taxon>Kibdelosporangium</taxon>
    </lineage>
</organism>
<sequence length="42" mass="4755">MTAPVEDFVGRQRDQGYAWIAAVHILDIVVHFSPMRGRTARS</sequence>
<feature type="transmembrane region" description="Helical" evidence="1">
    <location>
        <begin position="16"/>
        <end position="33"/>
    </location>
</feature>
<accession>A0ABS4TJ59</accession>
<proteinExistence type="predicted"/>